<keyword evidence="3" id="KW-0808">Transferase</keyword>
<name>A0A844ZZX5_9SPHN</name>
<dbReference type="GO" id="GO:0016746">
    <property type="term" value="F:acyltransferase activity"/>
    <property type="evidence" value="ECO:0007669"/>
    <property type="project" value="UniProtKB-KW"/>
</dbReference>
<evidence type="ECO:0000313" key="7">
    <source>
        <dbReference type="EMBL" id="MXO92287.1"/>
    </source>
</evidence>
<comment type="subcellular location">
    <subcellularLocation>
        <location evidence="1">Cytoplasm</location>
    </subcellularLocation>
</comment>
<dbReference type="InterPro" id="IPR010941">
    <property type="entry name" value="PhaC_N"/>
</dbReference>
<evidence type="ECO:0000313" key="8">
    <source>
        <dbReference type="Proteomes" id="UP000460626"/>
    </source>
</evidence>
<dbReference type="NCBIfam" id="TIGR01838">
    <property type="entry name" value="PHA_synth_I"/>
    <property type="match status" value="1"/>
</dbReference>
<dbReference type="Pfam" id="PF07167">
    <property type="entry name" value="PhaC_N"/>
    <property type="match status" value="1"/>
</dbReference>
<keyword evidence="8" id="KW-1185">Reference proteome</keyword>
<dbReference type="InterPro" id="IPR051321">
    <property type="entry name" value="PHA/PHB_synthase"/>
</dbReference>
<dbReference type="GO" id="GO:0042619">
    <property type="term" value="P:poly-hydroxybutyrate biosynthetic process"/>
    <property type="evidence" value="ECO:0007669"/>
    <property type="project" value="InterPro"/>
</dbReference>
<gene>
    <name evidence="7" type="primary">phaC</name>
    <name evidence="7" type="ORF">GRI62_01535</name>
</gene>
<organism evidence="7 8">
    <name type="scientific">Aurantiacibacter arachoides</name>
    <dbReference type="NCBI Taxonomy" id="1850444"/>
    <lineage>
        <taxon>Bacteria</taxon>
        <taxon>Pseudomonadati</taxon>
        <taxon>Pseudomonadota</taxon>
        <taxon>Alphaproteobacteria</taxon>
        <taxon>Sphingomonadales</taxon>
        <taxon>Erythrobacteraceae</taxon>
        <taxon>Aurantiacibacter</taxon>
    </lineage>
</organism>
<evidence type="ECO:0000259" key="6">
    <source>
        <dbReference type="Pfam" id="PF07167"/>
    </source>
</evidence>
<dbReference type="PANTHER" id="PTHR36837">
    <property type="entry name" value="POLY(3-HYDROXYALKANOATE) POLYMERASE SUBUNIT PHAC"/>
    <property type="match status" value="1"/>
</dbReference>
<evidence type="ECO:0000256" key="1">
    <source>
        <dbReference type="ARBA" id="ARBA00004496"/>
    </source>
</evidence>
<dbReference type="GO" id="GO:0005737">
    <property type="term" value="C:cytoplasm"/>
    <property type="evidence" value="ECO:0007669"/>
    <property type="project" value="UniProtKB-SubCell"/>
</dbReference>
<dbReference type="InterPro" id="IPR010963">
    <property type="entry name" value="PHA_synth_I"/>
</dbReference>
<proteinExistence type="predicted"/>
<reference evidence="7 8" key="1">
    <citation type="submission" date="2019-12" db="EMBL/GenBank/DDBJ databases">
        <title>Genomic-based taxomic classification of the family Erythrobacteraceae.</title>
        <authorList>
            <person name="Xu L."/>
        </authorList>
    </citation>
    <scope>NUCLEOTIDE SEQUENCE [LARGE SCALE GENOMIC DNA]</scope>
    <source>
        <strain evidence="7 8">RC4-10-4</strain>
    </source>
</reference>
<feature type="domain" description="Poly-beta-hydroxybutyrate polymerase N-terminal" evidence="6">
    <location>
        <begin position="134"/>
        <end position="302"/>
    </location>
</feature>
<evidence type="ECO:0000259" key="5">
    <source>
        <dbReference type="Pfam" id="PF00561"/>
    </source>
</evidence>
<dbReference type="AlphaFoldDB" id="A0A844ZZX5"/>
<dbReference type="PANTHER" id="PTHR36837:SF5">
    <property type="entry name" value="POLY-3-HYDROXYBUTYRATE SYNTHASE"/>
    <property type="match status" value="1"/>
</dbReference>
<dbReference type="RefSeq" id="WP_131451683.1">
    <property type="nucleotide sequence ID" value="NZ_BMJK01000001.1"/>
</dbReference>
<protein>
    <submittedName>
        <fullName evidence="7">Class I poly(R)-hydroxyalkanoic acid synthase</fullName>
    </submittedName>
</protein>
<comment type="caution">
    <text evidence="7">The sequence shown here is derived from an EMBL/GenBank/DDBJ whole genome shotgun (WGS) entry which is preliminary data.</text>
</comment>
<dbReference type="InterPro" id="IPR000073">
    <property type="entry name" value="AB_hydrolase_1"/>
</dbReference>
<evidence type="ECO:0000256" key="4">
    <source>
        <dbReference type="ARBA" id="ARBA00023315"/>
    </source>
</evidence>
<evidence type="ECO:0000256" key="2">
    <source>
        <dbReference type="ARBA" id="ARBA00022490"/>
    </source>
</evidence>
<sequence length="621" mass="68804">MAEKDDDPIDRTGHDAADLFTQMLRIQGESAQAMMAAFAPPPAEGMRPVDAMGEAMQAFQANWLNLVNPSADAAAPLAADPASWMETMRQWAATMPMADPAGQAQLWAESAQLWQDVIAQYSGEGQGEPQLPRRDRRFADKAWRDQPVFALIHQTYLLFAERLGESVDTAQGLSDKERADLKFATRNVLDAMSPANFPLINPVVLERTIETGGENLVKGLERLTGDLERGQLTHTDTSAFVLGENVAATPGKVVFETELFQLIQYAPVTDEVFETPLLIFPPWINRFYILDLNPKKSFVRWAVEQGLTVMMVSWKSADESLAHIGWDDYFRAQMQAIDLVRERLGVPAVHTIGYCVAGTTLAGTLAVLARRGEADKVASATFFTAQVDFEHAGDLSRFIDDGQLELIRQASKGGTLDGRYLAATFNLLRGGDLIWNYVVNHYLLGEDYPAFDLLYWNGDVTNLPARWHGVYLRDLYRDNLLVRPDALSADGTPIDLSLVQTPTYIQAGREDHIAPAASVFRLLDHFGGDNRFVLAGSGHIAGVVNPPNAKKYQYWTNDGAFTTIEEFVAGAAEHPGSWWPDWIAWIAAQAPKKVKVRGKRKPGGKGDRVIEDAPGRYVRMR</sequence>
<dbReference type="Gene3D" id="3.40.50.1820">
    <property type="entry name" value="alpha/beta hydrolase"/>
    <property type="match status" value="1"/>
</dbReference>
<keyword evidence="2" id="KW-0963">Cytoplasm</keyword>
<dbReference type="InterPro" id="IPR029058">
    <property type="entry name" value="AB_hydrolase_fold"/>
</dbReference>
<feature type="domain" description="AB hydrolase-1" evidence="5">
    <location>
        <begin position="328"/>
        <end position="545"/>
    </location>
</feature>
<dbReference type="EMBL" id="WTYH01000001">
    <property type="protein sequence ID" value="MXO92287.1"/>
    <property type="molecule type" value="Genomic_DNA"/>
</dbReference>
<evidence type="ECO:0000256" key="3">
    <source>
        <dbReference type="ARBA" id="ARBA00022679"/>
    </source>
</evidence>
<dbReference type="Proteomes" id="UP000460626">
    <property type="component" value="Unassembled WGS sequence"/>
</dbReference>
<dbReference type="OrthoDB" id="7208816at2"/>
<dbReference type="SUPFAM" id="SSF53474">
    <property type="entry name" value="alpha/beta-Hydrolases"/>
    <property type="match status" value="1"/>
</dbReference>
<accession>A0A844ZZX5</accession>
<keyword evidence="4" id="KW-0012">Acyltransferase</keyword>
<dbReference type="Pfam" id="PF00561">
    <property type="entry name" value="Abhydrolase_1"/>
    <property type="match status" value="1"/>
</dbReference>